<dbReference type="Proteomes" id="UP000324701">
    <property type="component" value="Unassembled WGS sequence"/>
</dbReference>
<dbReference type="PANTHER" id="PTHR30368">
    <property type="entry name" value="SULFATE-BINDING PROTEIN"/>
    <property type="match status" value="1"/>
</dbReference>
<reference evidence="6 7" key="1">
    <citation type="submission" date="2019-09" db="EMBL/GenBank/DDBJ databases">
        <title>Report of infection by Mycobacterium simiae a patient suffering from pulmonary tuberculosis.</title>
        <authorList>
            <person name="Mohanty P.S."/>
            <person name="Bansal A.K."/>
            <person name="Singh H."/>
            <person name="Sharma S."/>
            <person name="Patil S.A."/>
            <person name="Upadhaya P."/>
            <person name="Singh P.K."/>
            <person name="Kumar D."/>
            <person name="Kumar S."/>
            <person name="Singh R.K."/>
            <person name="Chaudhary B."/>
        </authorList>
    </citation>
    <scope>NUCLEOTIDE SEQUENCE [LARGE SCALE GENOMIC DNA]</scope>
    <source>
        <strain evidence="6 7">JAL-560-SIM</strain>
    </source>
</reference>
<evidence type="ECO:0000256" key="2">
    <source>
        <dbReference type="ARBA" id="ARBA00006099"/>
    </source>
</evidence>
<dbReference type="PANTHER" id="PTHR30368:SF2">
    <property type="entry name" value="SULFATE-BINDING PROTEIN"/>
    <property type="match status" value="1"/>
</dbReference>
<dbReference type="OrthoDB" id="9802127at2"/>
<comment type="subcellular location">
    <subcellularLocation>
        <location evidence="1">Periplasm</location>
    </subcellularLocation>
</comment>
<keyword evidence="4" id="KW-0732">Signal</keyword>
<comment type="caution">
    <text evidence="6">The sequence shown here is derived from an EMBL/GenBank/DDBJ whole genome shotgun (WGS) entry which is preliminary data.</text>
</comment>
<evidence type="ECO:0000313" key="6">
    <source>
        <dbReference type="EMBL" id="KAA1248206.1"/>
    </source>
</evidence>
<comment type="similarity">
    <text evidence="2">Belongs to the prokaryotic sulfate-binding protein family.</text>
</comment>
<dbReference type="Pfam" id="PF13531">
    <property type="entry name" value="SBP_bac_11"/>
    <property type="match status" value="1"/>
</dbReference>
<evidence type="ECO:0000313" key="7">
    <source>
        <dbReference type="Proteomes" id="UP000324701"/>
    </source>
</evidence>
<keyword evidence="3" id="KW-0813">Transport</keyword>
<accession>A0A5B1BIL1</accession>
<dbReference type="EMBL" id="VTZN01000185">
    <property type="protein sequence ID" value="KAA1248206.1"/>
    <property type="molecule type" value="Genomic_DNA"/>
</dbReference>
<dbReference type="SUPFAM" id="SSF53850">
    <property type="entry name" value="Periplasmic binding protein-like II"/>
    <property type="match status" value="1"/>
</dbReference>
<organism evidence="6 7">
    <name type="scientific">Mycobacterium simiae</name>
    <name type="common">Mycobacterium habana</name>
    <dbReference type="NCBI Taxonomy" id="1784"/>
    <lineage>
        <taxon>Bacteria</taxon>
        <taxon>Bacillati</taxon>
        <taxon>Actinomycetota</taxon>
        <taxon>Actinomycetes</taxon>
        <taxon>Mycobacteriales</taxon>
        <taxon>Mycobacteriaceae</taxon>
        <taxon>Mycobacterium</taxon>
        <taxon>Mycobacterium simiae complex</taxon>
    </lineage>
</organism>
<proteinExistence type="inferred from homology"/>
<dbReference type="Gene3D" id="3.40.190.10">
    <property type="entry name" value="Periplasmic binding protein-like II"/>
    <property type="match status" value="2"/>
</dbReference>
<dbReference type="GO" id="GO:0140104">
    <property type="term" value="F:molecular carrier activity"/>
    <property type="evidence" value="ECO:0007669"/>
    <property type="project" value="InterPro"/>
</dbReference>
<keyword evidence="5" id="KW-0574">Periplasm</keyword>
<evidence type="ECO:0000256" key="3">
    <source>
        <dbReference type="ARBA" id="ARBA00022448"/>
    </source>
</evidence>
<dbReference type="GO" id="GO:1902358">
    <property type="term" value="P:sulfate transmembrane transport"/>
    <property type="evidence" value="ECO:0007669"/>
    <property type="project" value="InterPro"/>
</dbReference>
<evidence type="ECO:0000256" key="5">
    <source>
        <dbReference type="ARBA" id="ARBA00022764"/>
    </source>
</evidence>
<dbReference type="NCBIfam" id="TIGR00971">
    <property type="entry name" value="3a0106s03"/>
    <property type="match status" value="1"/>
</dbReference>
<protein>
    <submittedName>
        <fullName evidence="6">Sulfate ABC transporter substrate-binding protein</fullName>
    </submittedName>
</protein>
<evidence type="ECO:0000256" key="1">
    <source>
        <dbReference type="ARBA" id="ARBA00004418"/>
    </source>
</evidence>
<dbReference type="GO" id="GO:0042597">
    <property type="term" value="C:periplasmic space"/>
    <property type="evidence" value="ECO:0007669"/>
    <property type="project" value="UniProtKB-SubCell"/>
</dbReference>
<keyword evidence="7" id="KW-1185">Reference proteome</keyword>
<dbReference type="AlphaFoldDB" id="A0A5B1BIL1"/>
<gene>
    <name evidence="6" type="ORF">F0Q45_21865</name>
</gene>
<name>A0A5B1BIL1_MYCSI</name>
<evidence type="ECO:0000256" key="4">
    <source>
        <dbReference type="ARBA" id="ARBA00022729"/>
    </source>
</evidence>
<sequence>MPQTFKGMILVARSMARSRRLSDVGLALALVVGVVAACGGGHSDVVGGGGPANAHTSVTLVAYSAPEPGWSTVIPAFNASDEGKDIQVITSYGASSDQSRGVVNGKPADLVNFSAEPDITRLVNAGKVSKDWNADATKGIPFESVVTLVVREGNPKNIKDWDDLLRPGVQVVTPSPLSSGSAKWNLLAPYAVKSEGGKNSQAGLDFVSSLVRGHVKLRPGSGREATDVFVQGSGDVLISYENEAIAAERQGKRIQHVTPPQTFKIEIPLAVVTSTPHLAAATVFKNFQYTAHAQKLWAKAGFRPVDPTVAAEFRDQFPVPARLWTIADLGGWGTTDPQLFDKGTGSITKIYLQATG</sequence>
<dbReference type="InterPro" id="IPR005669">
    <property type="entry name" value="Thiosulph/SO4-bd"/>
</dbReference>